<gene>
    <name evidence="3" type="ORF">FA13DRAFT_1742439</name>
</gene>
<comment type="caution">
    <text evidence="3">The sequence shown here is derived from an EMBL/GenBank/DDBJ whole genome shotgun (WGS) entry which is preliminary data.</text>
</comment>
<keyword evidence="1" id="KW-0175">Coiled coil</keyword>
<evidence type="ECO:0000256" key="1">
    <source>
        <dbReference type="SAM" id="Coils"/>
    </source>
</evidence>
<evidence type="ECO:0000256" key="2">
    <source>
        <dbReference type="SAM" id="MobiDB-lite"/>
    </source>
</evidence>
<dbReference type="OrthoDB" id="10634374at2759"/>
<reference evidence="3 4" key="1">
    <citation type="journal article" date="2019" name="Nat. Ecol. Evol.">
        <title>Megaphylogeny resolves global patterns of mushroom evolution.</title>
        <authorList>
            <person name="Varga T."/>
            <person name="Krizsan K."/>
            <person name="Foldi C."/>
            <person name="Dima B."/>
            <person name="Sanchez-Garcia M."/>
            <person name="Sanchez-Ramirez S."/>
            <person name="Szollosi G.J."/>
            <person name="Szarkandi J.G."/>
            <person name="Papp V."/>
            <person name="Albert L."/>
            <person name="Andreopoulos W."/>
            <person name="Angelini C."/>
            <person name="Antonin V."/>
            <person name="Barry K.W."/>
            <person name="Bougher N.L."/>
            <person name="Buchanan P."/>
            <person name="Buyck B."/>
            <person name="Bense V."/>
            <person name="Catcheside P."/>
            <person name="Chovatia M."/>
            <person name="Cooper J."/>
            <person name="Damon W."/>
            <person name="Desjardin D."/>
            <person name="Finy P."/>
            <person name="Geml J."/>
            <person name="Haridas S."/>
            <person name="Hughes K."/>
            <person name="Justo A."/>
            <person name="Karasinski D."/>
            <person name="Kautmanova I."/>
            <person name="Kiss B."/>
            <person name="Kocsube S."/>
            <person name="Kotiranta H."/>
            <person name="LaButti K.M."/>
            <person name="Lechner B.E."/>
            <person name="Liimatainen K."/>
            <person name="Lipzen A."/>
            <person name="Lukacs Z."/>
            <person name="Mihaltcheva S."/>
            <person name="Morgado L.N."/>
            <person name="Niskanen T."/>
            <person name="Noordeloos M.E."/>
            <person name="Ohm R.A."/>
            <person name="Ortiz-Santana B."/>
            <person name="Ovrebo C."/>
            <person name="Racz N."/>
            <person name="Riley R."/>
            <person name="Savchenko A."/>
            <person name="Shiryaev A."/>
            <person name="Soop K."/>
            <person name="Spirin V."/>
            <person name="Szebenyi C."/>
            <person name="Tomsovsky M."/>
            <person name="Tulloss R.E."/>
            <person name="Uehling J."/>
            <person name="Grigoriev I.V."/>
            <person name="Vagvolgyi C."/>
            <person name="Papp T."/>
            <person name="Martin F.M."/>
            <person name="Miettinen O."/>
            <person name="Hibbett D.S."/>
            <person name="Nagy L.G."/>
        </authorList>
    </citation>
    <scope>NUCLEOTIDE SEQUENCE [LARGE SCALE GENOMIC DNA]</scope>
    <source>
        <strain evidence="3 4">FP101781</strain>
    </source>
</reference>
<accession>A0A4Y7SGR6</accession>
<feature type="region of interest" description="Disordered" evidence="2">
    <location>
        <begin position="145"/>
        <end position="223"/>
    </location>
</feature>
<evidence type="ECO:0000313" key="3">
    <source>
        <dbReference type="EMBL" id="TEB21090.1"/>
    </source>
</evidence>
<keyword evidence="4" id="KW-1185">Reference proteome</keyword>
<proteinExistence type="predicted"/>
<dbReference type="EMBL" id="QPFP01000123">
    <property type="protein sequence ID" value="TEB21090.1"/>
    <property type="molecule type" value="Genomic_DNA"/>
</dbReference>
<protein>
    <submittedName>
        <fullName evidence="3">Uncharacterized protein</fullName>
    </submittedName>
</protein>
<organism evidence="3 4">
    <name type="scientific">Coprinellus micaceus</name>
    <name type="common">Glistening ink-cap mushroom</name>
    <name type="synonym">Coprinus micaceus</name>
    <dbReference type="NCBI Taxonomy" id="71717"/>
    <lineage>
        <taxon>Eukaryota</taxon>
        <taxon>Fungi</taxon>
        <taxon>Dikarya</taxon>
        <taxon>Basidiomycota</taxon>
        <taxon>Agaricomycotina</taxon>
        <taxon>Agaricomycetes</taxon>
        <taxon>Agaricomycetidae</taxon>
        <taxon>Agaricales</taxon>
        <taxon>Agaricineae</taxon>
        <taxon>Psathyrellaceae</taxon>
        <taxon>Coprinellus</taxon>
    </lineage>
</organism>
<name>A0A4Y7SGR6_COPMI</name>
<feature type="coiled-coil region" evidence="1">
    <location>
        <begin position="13"/>
        <end position="64"/>
    </location>
</feature>
<feature type="compositionally biased region" description="Polar residues" evidence="2">
    <location>
        <begin position="202"/>
        <end position="213"/>
    </location>
</feature>
<dbReference type="AlphaFoldDB" id="A0A4Y7SGR6"/>
<dbReference type="Proteomes" id="UP000298030">
    <property type="component" value="Unassembled WGS sequence"/>
</dbReference>
<sequence>MPTTRQRAKGITREDLERELAVAIAEERAHTQAQVEARRKREQLEKQKQEFEEDERIRLEAERNLHLSQRDERLQRDAYADLAWERMDEGNMCRECAKRGADCYRAPLDPNDRRSPSVKKFRIGRLFYSTCQGCKVHRRACDITEPHPRVATPGPSLEKRKRESPTPPHDFNTPHREQKRRAVESYQRRTELPTPSPEFLEGSSTRPLVSSSAPRGAGEGTDRLEKIERELSALRGNITVVNGKFEQIEGKIGGVMDQMESQKDLLYKLVDYMRCPDHRGRSPAPNAVREEDGLEYTDEE</sequence>
<evidence type="ECO:0000313" key="4">
    <source>
        <dbReference type="Proteomes" id="UP000298030"/>
    </source>
</evidence>
<feature type="compositionally biased region" description="Basic and acidic residues" evidence="2">
    <location>
        <begin position="172"/>
        <end position="191"/>
    </location>
</feature>
<feature type="region of interest" description="Disordered" evidence="2">
    <location>
        <begin position="276"/>
        <end position="300"/>
    </location>
</feature>